<name>A0A9J5Z1C9_SOLCO</name>
<sequence>MVTDDLSVSPLSMISGLSKLTNVESTVEFEVKTVEFGVNEALEFLEASFQSKIVLSETFLKGREFDDLALIWKEIYGNNLV</sequence>
<protein>
    <submittedName>
        <fullName evidence="1">Uncharacterized protein</fullName>
    </submittedName>
</protein>
<dbReference type="OrthoDB" id="2014278at2759"/>
<organism evidence="1 2">
    <name type="scientific">Solanum commersonii</name>
    <name type="common">Commerson's wild potato</name>
    <name type="synonym">Commerson's nightshade</name>
    <dbReference type="NCBI Taxonomy" id="4109"/>
    <lineage>
        <taxon>Eukaryota</taxon>
        <taxon>Viridiplantae</taxon>
        <taxon>Streptophyta</taxon>
        <taxon>Embryophyta</taxon>
        <taxon>Tracheophyta</taxon>
        <taxon>Spermatophyta</taxon>
        <taxon>Magnoliopsida</taxon>
        <taxon>eudicotyledons</taxon>
        <taxon>Gunneridae</taxon>
        <taxon>Pentapetalae</taxon>
        <taxon>asterids</taxon>
        <taxon>lamiids</taxon>
        <taxon>Solanales</taxon>
        <taxon>Solanaceae</taxon>
        <taxon>Solanoideae</taxon>
        <taxon>Solaneae</taxon>
        <taxon>Solanum</taxon>
    </lineage>
</organism>
<dbReference type="PANTHER" id="PTHR33103:SF118">
    <property type="match status" value="1"/>
</dbReference>
<evidence type="ECO:0000313" key="2">
    <source>
        <dbReference type="Proteomes" id="UP000824120"/>
    </source>
</evidence>
<proteinExistence type="predicted"/>
<dbReference type="Proteomes" id="UP000824120">
    <property type="component" value="Chromosome 5"/>
</dbReference>
<dbReference type="PANTHER" id="PTHR33103">
    <property type="entry name" value="OS01G0153900 PROTEIN"/>
    <property type="match status" value="1"/>
</dbReference>
<dbReference type="Pfam" id="PF05056">
    <property type="entry name" value="DUF674"/>
    <property type="match status" value="1"/>
</dbReference>
<gene>
    <name evidence="1" type="ORF">H5410_028239</name>
</gene>
<dbReference type="EMBL" id="JACXVP010000005">
    <property type="protein sequence ID" value="KAG5606747.1"/>
    <property type="molecule type" value="Genomic_DNA"/>
</dbReference>
<evidence type="ECO:0000313" key="1">
    <source>
        <dbReference type="EMBL" id="KAG5606747.1"/>
    </source>
</evidence>
<reference evidence="1 2" key="1">
    <citation type="submission" date="2020-09" db="EMBL/GenBank/DDBJ databases">
        <title>De no assembly of potato wild relative species, Solanum commersonii.</title>
        <authorList>
            <person name="Cho K."/>
        </authorList>
    </citation>
    <scope>NUCLEOTIDE SEQUENCE [LARGE SCALE GENOMIC DNA]</scope>
    <source>
        <strain evidence="1">LZ3.2</strain>
        <tissue evidence="1">Leaf</tissue>
    </source>
</reference>
<comment type="caution">
    <text evidence="1">The sequence shown here is derived from an EMBL/GenBank/DDBJ whole genome shotgun (WGS) entry which is preliminary data.</text>
</comment>
<accession>A0A9J5Z1C9</accession>
<dbReference type="InterPro" id="IPR007750">
    <property type="entry name" value="DUF674"/>
</dbReference>
<keyword evidence="2" id="KW-1185">Reference proteome</keyword>
<dbReference type="AlphaFoldDB" id="A0A9J5Z1C9"/>